<dbReference type="GO" id="GO:0016020">
    <property type="term" value="C:membrane"/>
    <property type="evidence" value="ECO:0007669"/>
    <property type="project" value="UniProtKB-SubCell"/>
</dbReference>
<dbReference type="GeneID" id="27726815"/>
<protein>
    <submittedName>
        <fullName evidence="6">Uncharacterized protein</fullName>
    </submittedName>
</protein>
<dbReference type="InterPro" id="IPR001129">
    <property type="entry name" value="Membr-assoc_MAPEG"/>
</dbReference>
<gene>
    <name evidence="6" type="ORF">SAPIO_CDS7743</name>
</gene>
<dbReference type="RefSeq" id="XP_016641372.1">
    <property type="nucleotide sequence ID" value="XM_016789545.1"/>
</dbReference>
<comment type="caution">
    <text evidence="6">The sequence shown here is derived from an EMBL/GenBank/DDBJ whole genome shotgun (WGS) entry which is preliminary data.</text>
</comment>
<dbReference type="SUPFAM" id="SSF161084">
    <property type="entry name" value="MAPEG domain-like"/>
    <property type="match status" value="1"/>
</dbReference>
<organism evidence="6 7">
    <name type="scientific">Pseudallescheria apiosperma</name>
    <name type="common">Scedosporium apiospermum</name>
    <dbReference type="NCBI Taxonomy" id="563466"/>
    <lineage>
        <taxon>Eukaryota</taxon>
        <taxon>Fungi</taxon>
        <taxon>Dikarya</taxon>
        <taxon>Ascomycota</taxon>
        <taxon>Pezizomycotina</taxon>
        <taxon>Sordariomycetes</taxon>
        <taxon>Hypocreomycetidae</taxon>
        <taxon>Microascales</taxon>
        <taxon>Microascaceae</taxon>
        <taxon>Scedosporium</taxon>
    </lineage>
</organism>
<accession>A0A084G2L1</accession>
<name>A0A084G2L1_PSEDA</name>
<dbReference type="AlphaFoldDB" id="A0A084G2L1"/>
<evidence type="ECO:0000256" key="4">
    <source>
        <dbReference type="ARBA" id="ARBA00023136"/>
    </source>
</evidence>
<sequence>MSFLAFDNNISFYTVPAALFLAFIPHAYAVSLGISRYDPGNPRKFEATVSSDSTLNKVIKNRILRAKAASTNSFETLGLYAAAVVAGNLVQVDKDTLNYLTALYIISRALYVFTYVWLQDNRAFSPLRTVFWGAGIWSIVSLFIKAGNAVA</sequence>
<dbReference type="OrthoDB" id="2122304at2759"/>
<reference evidence="6 7" key="1">
    <citation type="journal article" date="2014" name="Genome Announc.">
        <title>Draft genome sequence of the pathogenic fungus Scedosporium apiospermum.</title>
        <authorList>
            <person name="Vandeputte P."/>
            <person name="Ghamrawi S."/>
            <person name="Rechenmann M."/>
            <person name="Iltis A."/>
            <person name="Giraud S."/>
            <person name="Fleury M."/>
            <person name="Thornton C."/>
            <person name="Delhaes L."/>
            <person name="Meyer W."/>
            <person name="Papon N."/>
            <person name="Bouchara J.P."/>
        </authorList>
    </citation>
    <scope>NUCLEOTIDE SEQUENCE [LARGE SCALE GENOMIC DNA]</scope>
    <source>
        <strain evidence="6 7">IHEM 14462</strain>
    </source>
</reference>
<dbReference type="OMA" id="WHQATEI"/>
<dbReference type="Gene3D" id="1.20.120.550">
    <property type="entry name" value="Membrane associated eicosanoid/glutathione metabolism-like domain"/>
    <property type="match status" value="1"/>
</dbReference>
<feature type="transmembrane region" description="Helical" evidence="5">
    <location>
        <begin position="12"/>
        <end position="34"/>
    </location>
</feature>
<evidence type="ECO:0000256" key="5">
    <source>
        <dbReference type="SAM" id="Phobius"/>
    </source>
</evidence>
<feature type="transmembrane region" description="Helical" evidence="5">
    <location>
        <begin position="130"/>
        <end position="150"/>
    </location>
</feature>
<dbReference type="HOGENOM" id="CLU_110778_0_2_1"/>
<proteinExistence type="predicted"/>
<keyword evidence="2 5" id="KW-0812">Transmembrane</keyword>
<evidence type="ECO:0000313" key="6">
    <source>
        <dbReference type="EMBL" id="KEZ41573.1"/>
    </source>
</evidence>
<comment type="subcellular location">
    <subcellularLocation>
        <location evidence="1">Membrane</location>
    </subcellularLocation>
</comment>
<feature type="transmembrane region" description="Helical" evidence="5">
    <location>
        <begin position="96"/>
        <end position="118"/>
    </location>
</feature>
<evidence type="ECO:0000256" key="3">
    <source>
        <dbReference type="ARBA" id="ARBA00022989"/>
    </source>
</evidence>
<keyword evidence="4 5" id="KW-0472">Membrane</keyword>
<dbReference type="EMBL" id="JOWA01000110">
    <property type="protein sequence ID" value="KEZ41573.1"/>
    <property type="molecule type" value="Genomic_DNA"/>
</dbReference>
<dbReference type="Proteomes" id="UP000028545">
    <property type="component" value="Unassembled WGS sequence"/>
</dbReference>
<dbReference type="InterPro" id="IPR023352">
    <property type="entry name" value="MAPEG-like_dom_sf"/>
</dbReference>
<dbReference type="PANTHER" id="PTHR35371:SF1">
    <property type="entry name" value="BLR7753 PROTEIN"/>
    <property type="match status" value="1"/>
</dbReference>
<evidence type="ECO:0000256" key="2">
    <source>
        <dbReference type="ARBA" id="ARBA00022692"/>
    </source>
</evidence>
<keyword evidence="7" id="KW-1185">Reference proteome</keyword>
<keyword evidence="3 5" id="KW-1133">Transmembrane helix</keyword>
<dbReference type="VEuPathDB" id="FungiDB:SAPIO_CDS7743"/>
<evidence type="ECO:0000313" key="7">
    <source>
        <dbReference type="Proteomes" id="UP000028545"/>
    </source>
</evidence>
<dbReference type="Pfam" id="PF01124">
    <property type="entry name" value="MAPEG"/>
    <property type="match status" value="1"/>
</dbReference>
<evidence type="ECO:0000256" key="1">
    <source>
        <dbReference type="ARBA" id="ARBA00004370"/>
    </source>
</evidence>
<dbReference type="KEGG" id="sapo:SAPIO_CDS7743"/>
<dbReference type="PANTHER" id="PTHR35371">
    <property type="entry name" value="INNER MEMBRANE PROTEIN"/>
    <property type="match status" value="1"/>
</dbReference>